<proteinExistence type="predicted"/>
<keyword evidence="4 6" id="KW-0175">Coiled coil</keyword>
<evidence type="ECO:0000256" key="4">
    <source>
        <dbReference type="ARBA" id="ARBA00023054"/>
    </source>
</evidence>
<feature type="coiled-coil region" evidence="6">
    <location>
        <begin position="121"/>
        <end position="155"/>
    </location>
</feature>
<dbReference type="NCBIfam" id="TIGR03544">
    <property type="entry name" value="DivI1A_domain"/>
    <property type="match status" value="1"/>
</dbReference>
<sequence length="234" mass="26505">MEIHNKEFKHRGPKGYDAYEVDSFLDDIIDDYGDTLDENVDLKNENYSLKQKLEEANSEKTKLTSQLADLQKQNETLATKEHKAEIEKAELDRESQAILDQARDEAAKIVSQAKQTAESENSAKQQEVFELDAAYQRLKQEFAEYREKAKKMLEQQLVILNDANLDKPVAETKPADLSAKKVDSLPHNDVNSNQVNAKASTKTSLEKPTDTVKSAKLEDPSNVTIVFPDDYKDN</sequence>
<keyword evidence="3 8" id="KW-0132">Cell division</keyword>
<dbReference type="GO" id="GO:0051301">
    <property type="term" value="P:cell division"/>
    <property type="evidence" value="ECO:0007669"/>
    <property type="project" value="UniProtKB-KW"/>
</dbReference>
<dbReference type="AlphaFoldDB" id="A0A916QI29"/>
<comment type="caution">
    <text evidence="8">The sequence shown here is derived from an EMBL/GenBank/DDBJ whole genome shotgun (WGS) entry which is preliminary data.</text>
</comment>
<organism evidence="8 9">
    <name type="scientific">Lactobacillus corticis</name>
    <dbReference type="NCBI Taxonomy" id="2201249"/>
    <lineage>
        <taxon>Bacteria</taxon>
        <taxon>Bacillati</taxon>
        <taxon>Bacillota</taxon>
        <taxon>Bacilli</taxon>
        <taxon>Lactobacillales</taxon>
        <taxon>Lactobacillaceae</taxon>
        <taxon>Lactobacillus</taxon>
    </lineage>
</organism>
<evidence type="ECO:0000313" key="8">
    <source>
        <dbReference type="EMBL" id="GFZ27739.1"/>
    </source>
</evidence>
<protein>
    <submittedName>
        <fullName evidence="8">Cell division protein DivIVA</fullName>
    </submittedName>
</protein>
<evidence type="ECO:0000256" key="1">
    <source>
        <dbReference type="ARBA" id="ARBA00004496"/>
    </source>
</evidence>
<dbReference type="PANTHER" id="PTHR35794:SF1">
    <property type="entry name" value="CELL CYCLE PROTEIN GPSB"/>
    <property type="match status" value="1"/>
</dbReference>
<dbReference type="InterPro" id="IPR019933">
    <property type="entry name" value="DivIVA_domain"/>
</dbReference>
<evidence type="ECO:0000313" key="9">
    <source>
        <dbReference type="Proteomes" id="UP000677218"/>
    </source>
</evidence>
<dbReference type="Proteomes" id="UP000677218">
    <property type="component" value="Unassembled WGS sequence"/>
</dbReference>
<feature type="compositionally biased region" description="Polar residues" evidence="7">
    <location>
        <begin position="189"/>
        <end position="203"/>
    </location>
</feature>
<reference evidence="8" key="1">
    <citation type="submission" date="2020-08" db="EMBL/GenBank/DDBJ databases">
        <title>Taxonomic study for Lactobacillus species isolated from hardwood bark.</title>
        <authorList>
            <person name="Tohno M."/>
            <person name="Tanizawa Y."/>
        </authorList>
    </citation>
    <scope>NUCLEOTIDE SEQUENCE</scope>
    <source>
        <strain evidence="8">B40</strain>
    </source>
</reference>
<dbReference type="InterPro" id="IPR007793">
    <property type="entry name" value="DivIVA_fam"/>
</dbReference>
<evidence type="ECO:0000256" key="6">
    <source>
        <dbReference type="SAM" id="Coils"/>
    </source>
</evidence>
<accession>A0A916QI29</accession>
<dbReference type="EMBL" id="BMAY01000017">
    <property type="protein sequence ID" value="GFZ27739.1"/>
    <property type="molecule type" value="Genomic_DNA"/>
</dbReference>
<comment type="subcellular location">
    <subcellularLocation>
        <location evidence="1">Cytoplasm</location>
    </subcellularLocation>
</comment>
<evidence type="ECO:0000256" key="2">
    <source>
        <dbReference type="ARBA" id="ARBA00022490"/>
    </source>
</evidence>
<feature type="region of interest" description="Disordered" evidence="7">
    <location>
        <begin position="171"/>
        <end position="219"/>
    </location>
</feature>
<dbReference type="Pfam" id="PF05103">
    <property type="entry name" value="DivIVA"/>
    <property type="match status" value="1"/>
</dbReference>
<evidence type="ECO:0000256" key="5">
    <source>
        <dbReference type="ARBA" id="ARBA00023306"/>
    </source>
</evidence>
<feature type="compositionally biased region" description="Basic and acidic residues" evidence="7">
    <location>
        <begin position="171"/>
        <end position="186"/>
    </location>
</feature>
<feature type="coiled-coil region" evidence="6">
    <location>
        <begin position="39"/>
        <end position="94"/>
    </location>
</feature>
<keyword evidence="2" id="KW-0963">Cytoplasm</keyword>
<gene>
    <name evidence="8" type="primary">divIVA</name>
    <name evidence="8" type="ORF">LCB40_16190</name>
</gene>
<evidence type="ECO:0000256" key="7">
    <source>
        <dbReference type="SAM" id="MobiDB-lite"/>
    </source>
</evidence>
<keyword evidence="5" id="KW-0131">Cell cycle</keyword>
<keyword evidence="9" id="KW-1185">Reference proteome</keyword>
<dbReference type="Gene3D" id="6.10.250.660">
    <property type="match status" value="1"/>
</dbReference>
<feature type="compositionally biased region" description="Basic and acidic residues" evidence="7">
    <location>
        <begin position="204"/>
        <end position="219"/>
    </location>
</feature>
<evidence type="ECO:0000256" key="3">
    <source>
        <dbReference type="ARBA" id="ARBA00022618"/>
    </source>
</evidence>
<dbReference type="GO" id="GO:0005737">
    <property type="term" value="C:cytoplasm"/>
    <property type="evidence" value="ECO:0007669"/>
    <property type="project" value="UniProtKB-SubCell"/>
</dbReference>
<name>A0A916QI29_9LACO</name>
<dbReference type="PANTHER" id="PTHR35794">
    <property type="entry name" value="CELL DIVISION PROTEIN DIVIVA"/>
    <property type="match status" value="1"/>
</dbReference>